<dbReference type="Pfam" id="PF14094">
    <property type="entry name" value="DUF4272"/>
    <property type="match status" value="1"/>
</dbReference>
<dbReference type="InterPro" id="IPR025368">
    <property type="entry name" value="DUF4272"/>
</dbReference>
<dbReference type="Proteomes" id="UP000317977">
    <property type="component" value="Unassembled WGS sequence"/>
</dbReference>
<dbReference type="EMBL" id="SJPX01000005">
    <property type="protein sequence ID" value="TWU48398.1"/>
    <property type="molecule type" value="Genomic_DNA"/>
</dbReference>
<dbReference type="RefSeq" id="WP_146536759.1">
    <property type="nucleotide sequence ID" value="NZ_SJPX01000005.1"/>
</dbReference>
<dbReference type="AlphaFoldDB" id="A0A5C6EHV3"/>
<sequence length="340" mass="37958">MIVNAYSTLCELTEIDFAHQDSEHRDRTDSSLVPHLGEMMGVACNRGAREMSSTLYAVMRHLERTRHHFRFEVNHNDMDDLAVWGWKSNSIFTFSDRSFRDPAGRILVHDETGEAEGNATIPYPIDAIERMADTRQALAAMHIPTSPDLPPVVGAGEVTMRDDETIGWRTLALFIVAVRAESLAAGKPITAAQLKMKSPMAFEALSPAEREFIETENPDPQLVVNFAWRYEALYLLQWALGLHSELSFANEICDVPHVAETMVSRPDREIVTSARLRPTNQILDALDTNTRLLWAARAAAMGTEKDQAGLDGGVLSERQHALNWLTQFSGAAWDEVDTPT</sequence>
<dbReference type="OrthoDB" id="4399984at2"/>
<comment type="caution">
    <text evidence="1">The sequence shown here is derived from an EMBL/GenBank/DDBJ whole genome shotgun (WGS) entry which is preliminary data.</text>
</comment>
<evidence type="ECO:0000313" key="2">
    <source>
        <dbReference type="Proteomes" id="UP000317977"/>
    </source>
</evidence>
<name>A0A5C6EHV3_9BACT</name>
<keyword evidence="2" id="KW-1185">Reference proteome</keyword>
<reference evidence="1 2" key="1">
    <citation type="submission" date="2019-02" db="EMBL/GenBank/DDBJ databases">
        <title>Deep-cultivation of Planctomycetes and their phenomic and genomic characterization uncovers novel biology.</title>
        <authorList>
            <person name="Wiegand S."/>
            <person name="Jogler M."/>
            <person name="Boedeker C."/>
            <person name="Pinto D."/>
            <person name="Vollmers J."/>
            <person name="Rivas-Marin E."/>
            <person name="Kohn T."/>
            <person name="Peeters S.H."/>
            <person name="Heuer A."/>
            <person name="Rast P."/>
            <person name="Oberbeckmann S."/>
            <person name="Bunk B."/>
            <person name="Jeske O."/>
            <person name="Meyerdierks A."/>
            <person name="Storesund J.E."/>
            <person name="Kallscheuer N."/>
            <person name="Luecker S."/>
            <person name="Lage O.M."/>
            <person name="Pohl T."/>
            <person name="Merkel B.J."/>
            <person name="Hornburger P."/>
            <person name="Mueller R.-W."/>
            <person name="Bruemmer F."/>
            <person name="Labrenz M."/>
            <person name="Spormann A.M."/>
            <person name="Op Den Camp H."/>
            <person name="Overmann J."/>
            <person name="Amann R."/>
            <person name="Jetten M.S.M."/>
            <person name="Mascher T."/>
            <person name="Medema M.H."/>
            <person name="Devos D.P."/>
            <person name="Kaster A.-K."/>
            <person name="Ovreas L."/>
            <person name="Rohde M."/>
            <person name="Galperin M.Y."/>
            <person name="Jogler C."/>
        </authorList>
    </citation>
    <scope>NUCLEOTIDE SEQUENCE [LARGE SCALE GENOMIC DNA]</scope>
    <source>
        <strain evidence="1 2">Poly59</strain>
    </source>
</reference>
<accession>A0A5C6EHV3</accession>
<evidence type="ECO:0008006" key="3">
    <source>
        <dbReference type="Google" id="ProtNLM"/>
    </source>
</evidence>
<protein>
    <recommendedName>
        <fullName evidence="3">DUF4272 domain-containing protein</fullName>
    </recommendedName>
</protein>
<gene>
    <name evidence="1" type="ORF">Poly59_52460</name>
</gene>
<evidence type="ECO:0000313" key="1">
    <source>
        <dbReference type="EMBL" id="TWU48398.1"/>
    </source>
</evidence>
<proteinExistence type="predicted"/>
<organism evidence="1 2">
    <name type="scientific">Rubripirellula reticaptiva</name>
    <dbReference type="NCBI Taxonomy" id="2528013"/>
    <lineage>
        <taxon>Bacteria</taxon>
        <taxon>Pseudomonadati</taxon>
        <taxon>Planctomycetota</taxon>
        <taxon>Planctomycetia</taxon>
        <taxon>Pirellulales</taxon>
        <taxon>Pirellulaceae</taxon>
        <taxon>Rubripirellula</taxon>
    </lineage>
</organism>